<dbReference type="Gene3D" id="1.25.40.10">
    <property type="entry name" value="Tetratricopeptide repeat domain"/>
    <property type="match status" value="1"/>
</dbReference>
<protein>
    <recommendedName>
        <fullName evidence="4">Tetratricopeptide repeat protein</fullName>
    </recommendedName>
</protein>
<keyword evidence="1" id="KW-0472">Membrane</keyword>
<keyword evidence="1" id="KW-1133">Transmembrane helix</keyword>
<keyword evidence="1" id="KW-0812">Transmembrane</keyword>
<dbReference type="InterPro" id="IPR011990">
    <property type="entry name" value="TPR-like_helical_dom_sf"/>
</dbReference>
<reference evidence="2 3" key="1">
    <citation type="submission" date="2019-06" db="EMBL/GenBank/DDBJ databases">
        <title>Sequencing the genomes of 1000 actinobacteria strains.</title>
        <authorList>
            <person name="Klenk H.-P."/>
        </authorList>
    </citation>
    <scope>NUCLEOTIDE SEQUENCE [LARGE SCALE GENOMIC DNA]</scope>
    <source>
        <strain evidence="2 3">DSM 43186</strain>
    </source>
</reference>
<evidence type="ECO:0000313" key="3">
    <source>
        <dbReference type="Proteomes" id="UP000319213"/>
    </source>
</evidence>
<dbReference type="EMBL" id="VFPQ01000001">
    <property type="protein sequence ID" value="TQM73480.1"/>
    <property type="molecule type" value="Genomic_DNA"/>
</dbReference>
<evidence type="ECO:0008006" key="4">
    <source>
        <dbReference type="Google" id="ProtNLM"/>
    </source>
</evidence>
<name>A0A543ISD4_9ACTN</name>
<feature type="transmembrane region" description="Helical" evidence="1">
    <location>
        <begin position="47"/>
        <end position="65"/>
    </location>
</feature>
<keyword evidence="3" id="KW-1185">Reference proteome</keyword>
<sequence length="544" mass="59426">MNNPVPAQQETRGVEERACDPLAAALGNASLLGIGYLLLGRRRLAKFSVFVTIALAVLLATVRQVGVERVVLLWWVFVIGHGWYLARSHSRRTKSEAAGQASPGTASQPAPAPTAGAQRVMAALVTIPVLVAVGLHRSGAEDIRRRAAEAHRNGDCERALSILDELSIRHRVANGPLTVRTDADAEACRLLVQAKRQERSDRLQAVRTLQRYAAHPAALWKGASDHRATVLLAQAAAEFDTALTGDVKALQTGYERLDGVLKEFPGREQDAGKVVDRLLDRLPVKNACDTRAIADWLRARSKREDVLDRARSGAAKLAPAALVECGHALAADKRWKEARKAYRALVADYPDHKLVATAERGIRKATLAIQLANVKKLIKPRKSGLPAYCSKPARYEGAPRYRGSGPHRTLFLGQNEHRAALPRSWLAKDPADAALVICAGESRLGTKVQTCSYKARPSHLTGTIKVSFHKEKVPVRIYELRTGALVAKINLQISGKSCPWLLYFDHYSDYETEDSRLVNPSNGDIRAAYATVINRSPTALIRGS</sequence>
<dbReference type="Proteomes" id="UP000319213">
    <property type="component" value="Unassembled WGS sequence"/>
</dbReference>
<proteinExistence type="predicted"/>
<evidence type="ECO:0000256" key="1">
    <source>
        <dbReference type="SAM" id="Phobius"/>
    </source>
</evidence>
<organism evidence="2 3">
    <name type="scientific">Thermopolyspora flexuosa</name>
    <dbReference type="NCBI Taxonomy" id="103836"/>
    <lineage>
        <taxon>Bacteria</taxon>
        <taxon>Bacillati</taxon>
        <taxon>Actinomycetota</taxon>
        <taxon>Actinomycetes</taxon>
        <taxon>Streptosporangiales</taxon>
        <taxon>Streptosporangiaceae</taxon>
        <taxon>Thermopolyspora</taxon>
    </lineage>
</organism>
<feature type="transmembrane region" description="Helical" evidence="1">
    <location>
        <begin position="22"/>
        <end position="40"/>
    </location>
</feature>
<dbReference type="AlphaFoldDB" id="A0A543ISD4"/>
<accession>A0A543ISD4</accession>
<comment type="caution">
    <text evidence="2">The sequence shown here is derived from an EMBL/GenBank/DDBJ whole genome shotgun (WGS) entry which is preliminary data.</text>
</comment>
<evidence type="ECO:0000313" key="2">
    <source>
        <dbReference type="EMBL" id="TQM73480.1"/>
    </source>
</evidence>
<gene>
    <name evidence="2" type="ORF">FHX40_0121</name>
</gene>